<keyword evidence="4" id="KW-1185">Reference proteome</keyword>
<sequence length="106" mass="10833">MTKPVCCLFLALGFAACAPKKAILVESDTPATTGTRGKPANKPTGSQVPKEGDSAPLVIQEGGMRLPTDRLLRLPDKKDLTPTAPVGPGGGGVIATPPTADKRNGE</sequence>
<proteinExistence type="predicted"/>
<feature type="signal peptide" evidence="2">
    <location>
        <begin position="1"/>
        <end position="22"/>
    </location>
</feature>
<evidence type="ECO:0000256" key="2">
    <source>
        <dbReference type="SAM" id="SignalP"/>
    </source>
</evidence>
<protein>
    <recommendedName>
        <fullName evidence="5">Lipoprotein</fullName>
    </recommendedName>
</protein>
<feature type="chain" id="PRO_5045839607" description="Lipoprotein" evidence="2">
    <location>
        <begin position="23"/>
        <end position="106"/>
    </location>
</feature>
<dbReference type="PROSITE" id="PS51257">
    <property type="entry name" value="PROKAR_LIPOPROTEIN"/>
    <property type="match status" value="1"/>
</dbReference>
<name>A0ABT3GEG0_9BACT</name>
<evidence type="ECO:0000256" key="1">
    <source>
        <dbReference type="SAM" id="MobiDB-lite"/>
    </source>
</evidence>
<dbReference type="RefSeq" id="WP_264486117.1">
    <property type="nucleotide sequence ID" value="NZ_JAPDDT010000002.1"/>
</dbReference>
<comment type="caution">
    <text evidence="3">The sequence shown here is derived from an EMBL/GenBank/DDBJ whole genome shotgun (WGS) entry which is preliminary data.</text>
</comment>
<dbReference type="EMBL" id="JAPDDT010000002">
    <property type="protein sequence ID" value="MCW1922007.1"/>
    <property type="molecule type" value="Genomic_DNA"/>
</dbReference>
<dbReference type="Proteomes" id="UP001320876">
    <property type="component" value="Unassembled WGS sequence"/>
</dbReference>
<keyword evidence="2" id="KW-0732">Signal</keyword>
<feature type="region of interest" description="Disordered" evidence="1">
    <location>
        <begin position="28"/>
        <end position="106"/>
    </location>
</feature>
<accession>A0ABT3GEG0</accession>
<organism evidence="3 4">
    <name type="scientific">Luteolibacter arcticus</name>
    <dbReference type="NCBI Taxonomy" id="1581411"/>
    <lineage>
        <taxon>Bacteria</taxon>
        <taxon>Pseudomonadati</taxon>
        <taxon>Verrucomicrobiota</taxon>
        <taxon>Verrucomicrobiia</taxon>
        <taxon>Verrucomicrobiales</taxon>
        <taxon>Verrucomicrobiaceae</taxon>
        <taxon>Luteolibacter</taxon>
    </lineage>
</organism>
<evidence type="ECO:0008006" key="5">
    <source>
        <dbReference type="Google" id="ProtNLM"/>
    </source>
</evidence>
<evidence type="ECO:0000313" key="3">
    <source>
        <dbReference type="EMBL" id="MCW1922007.1"/>
    </source>
</evidence>
<feature type="compositionally biased region" description="Basic and acidic residues" evidence="1">
    <location>
        <begin position="67"/>
        <end position="80"/>
    </location>
</feature>
<gene>
    <name evidence="3" type="ORF">OKA05_05550</name>
</gene>
<evidence type="ECO:0000313" key="4">
    <source>
        <dbReference type="Proteomes" id="UP001320876"/>
    </source>
</evidence>
<reference evidence="3 4" key="1">
    <citation type="submission" date="2022-10" db="EMBL/GenBank/DDBJ databases">
        <title>Luteolibacter arcticus strain CCTCC AB 2014275, whole genome shotgun sequencing project.</title>
        <authorList>
            <person name="Zhao G."/>
            <person name="Shen L."/>
        </authorList>
    </citation>
    <scope>NUCLEOTIDE SEQUENCE [LARGE SCALE GENOMIC DNA]</scope>
    <source>
        <strain evidence="3 4">CCTCC AB 2014275</strain>
    </source>
</reference>